<feature type="region of interest" description="Disordered" evidence="26">
    <location>
        <begin position="3678"/>
        <end position="3697"/>
    </location>
</feature>
<feature type="active site" description="Glycyl thioester intermediate" evidence="25">
    <location>
        <position position="4631"/>
    </location>
</feature>
<dbReference type="InterPro" id="IPR000569">
    <property type="entry name" value="HECT_dom"/>
</dbReference>
<feature type="domain" description="HECT" evidence="28">
    <location>
        <begin position="4328"/>
        <end position="4664"/>
    </location>
</feature>
<feature type="region of interest" description="Disordered" evidence="26">
    <location>
        <begin position="2344"/>
        <end position="2388"/>
    </location>
</feature>
<dbReference type="CDD" id="cd00078">
    <property type="entry name" value="HECTc"/>
    <property type="match status" value="1"/>
</dbReference>
<dbReference type="RefSeq" id="XP_023930490.1">
    <property type="nucleotide sequence ID" value="XM_024074722.1"/>
</dbReference>
<dbReference type="InParanoid" id="A0A2R2MJV9"/>
<dbReference type="Pfam" id="PF00632">
    <property type="entry name" value="HECT"/>
    <property type="match status" value="1"/>
</dbReference>
<dbReference type="InterPro" id="IPR010309">
    <property type="entry name" value="E3_Ub_ligase_DUF908"/>
</dbReference>
<dbReference type="SUPFAM" id="SSF48371">
    <property type="entry name" value="ARM repeat"/>
    <property type="match status" value="2"/>
</dbReference>
<evidence type="ECO:0000256" key="11">
    <source>
        <dbReference type="ARBA" id="ARBA00022763"/>
    </source>
</evidence>
<evidence type="ECO:0000256" key="8">
    <source>
        <dbReference type="ARBA" id="ARBA00022490"/>
    </source>
</evidence>
<dbReference type="GO" id="GO:0006511">
    <property type="term" value="P:ubiquitin-dependent protein catabolic process"/>
    <property type="evidence" value="ECO:0007669"/>
    <property type="project" value="TreeGrafter"/>
</dbReference>
<feature type="region of interest" description="Disordered" evidence="26">
    <location>
        <begin position="3434"/>
        <end position="3474"/>
    </location>
</feature>
<dbReference type="SMART" id="SM00165">
    <property type="entry name" value="UBA"/>
    <property type="match status" value="1"/>
</dbReference>
<feature type="region of interest" description="Disordered" evidence="26">
    <location>
        <begin position="3049"/>
        <end position="3074"/>
    </location>
</feature>
<feature type="compositionally biased region" description="Low complexity" evidence="26">
    <location>
        <begin position="4014"/>
        <end position="4078"/>
    </location>
</feature>
<evidence type="ECO:0000256" key="26">
    <source>
        <dbReference type="SAM" id="MobiDB-lite"/>
    </source>
</evidence>
<feature type="region of interest" description="Disordered" evidence="26">
    <location>
        <begin position="782"/>
        <end position="832"/>
    </location>
</feature>
<feature type="compositionally biased region" description="Basic and acidic residues" evidence="26">
    <location>
        <begin position="3551"/>
        <end position="3575"/>
    </location>
</feature>
<dbReference type="SUPFAM" id="SSF46934">
    <property type="entry name" value="UBA-like"/>
    <property type="match status" value="1"/>
</dbReference>
<dbReference type="InterPro" id="IPR016024">
    <property type="entry name" value="ARM-type_fold"/>
</dbReference>
<dbReference type="Gene3D" id="3.30.2410.10">
    <property type="entry name" value="Hect, E3 ligase catalytic domain"/>
    <property type="match status" value="1"/>
</dbReference>
<evidence type="ECO:0000313" key="30">
    <source>
        <dbReference type="Proteomes" id="UP000085678"/>
    </source>
</evidence>
<dbReference type="GO" id="GO:0008270">
    <property type="term" value="F:zinc ion binding"/>
    <property type="evidence" value="ECO:0007669"/>
    <property type="project" value="InterPro"/>
</dbReference>
<dbReference type="Gene3D" id="3.30.2160.10">
    <property type="entry name" value="Hect, E3 ligase catalytic domain"/>
    <property type="match status" value="1"/>
</dbReference>
<feature type="region of interest" description="Disordered" evidence="26">
    <location>
        <begin position="2791"/>
        <end position="2902"/>
    </location>
</feature>
<evidence type="ECO:0000256" key="16">
    <source>
        <dbReference type="ARBA" id="ARBA00023125"/>
    </source>
</evidence>
<evidence type="ECO:0000256" key="14">
    <source>
        <dbReference type="ARBA" id="ARBA00022990"/>
    </source>
</evidence>
<comment type="catalytic activity">
    <reaction evidence="1">
        <text>S-ubiquitinyl-[E2 ubiquitin-conjugating enzyme]-L-cysteine + [acceptor protein]-L-lysine = [E2 ubiquitin-conjugating enzyme]-L-cysteine + N(6)-ubiquitinyl-[acceptor protein]-L-lysine.</text>
        <dbReference type="EC" id="2.3.2.26"/>
    </reaction>
</comment>
<evidence type="ECO:0000256" key="17">
    <source>
        <dbReference type="ARBA" id="ARBA00023128"/>
    </source>
</evidence>
<evidence type="ECO:0000256" key="4">
    <source>
        <dbReference type="ARBA" id="ARBA00004496"/>
    </source>
</evidence>
<dbReference type="GO" id="GO:0048511">
    <property type="term" value="P:rhythmic process"/>
    <property type="evidence" value="ECO:0007669"/>
    <property type="project" value="UniProtKB-KW"/>
</dbReference>
<sequence length="4664" mass="510680">MKIDRTKLKKGNSELPAECRNLIDKLKICGRDGLVTELQKVKTWTYGKCELFHWADVLDVFDEVLEKACRKEQDKQWVLPCDMEGNEKEKDLLLSVLQFTALLIEHSFSRHLYNSMEHLTTLLSSSDMTVVLGVLNLLYVFSKRSNFITRLAADKKQALIVRLTHLAESWGGKDNGFGLAECCRDLPMSSYPSTATTLHFEFYAEAAEEKAGSKKNTSTVLNTIHIEGVDQIQKLPSQIMEDLLAKFNVPEDKKVLLFTHIRLAHSFSRHDRRLKCVQARLQAISILVYSNAIQDNVNSLLYTGLIEELVDIVELKTTQLVEIKAAALRTLTSIIHLDRNPKLNAIIDVTGASSYHGFLPALVRNCIQHMIDPQLDPYPQPFATALFSFLYHLASYESGGEALVSCGMMESLLKVINWYGDGQEHITFVTRAVRVVDLITNLDMAAFQSHQGLTAFINRLEHEVEICRREQPFVIRPTRSESISSIEYPHSPMSPGRSATTTPMDTDHVTMTTSASSVEGTEDHSGTTAAAAAGVNQGASTSTGTDNETVSSQKTCELPDYSAAKTGFQCFPQRAALLKSMLNFLKKAIPDPAFSESIRHLMDGSLPRSLKHIISNAEYYGPSLFLLATDVVTVYVFQEPSLLSSLQDNGLTDVVLHALLIKDVPATREVLASLPNVFSALCLNTRGLQSFVECKPFDRLFKVLLSPDYLPAMRRRRSSDPLGDTASNLGNAMDELMRHQPSLRTEATKAIIKLLEEVCSMGQDVKYICQKPAPKAELAAAINLRPPTPNDAGSSEDEDDEDDGASTTSQTKPTEPSGGEGTAQDGSAPSTSQERIAIPLMDYVLNVMKFVESILSNNTTDDHCREFVSQKGLGPLMGILGLPNLPIDFPASPSCQAVASVCKSVLTLSHEPQVLKQGLLQLNEVLQSLEPLHKPLPPPGGSVLLRELVNSNNVLEAIHSASATPLLHAVSSAHAYIMMFVHVCRVGQSDIRSISVSHWGSELGLQVLKGLSQLYTSLVWESTVLLSLCSEDILPPGCEFGKVDMEKLLPKDFKVEKETKGGEEAGKLTRSSGETGSNGVSAAMETLTTSEAADSPMDIDIVPSTAGGETEGKKQKISAKLQTQIKQIKPLLSASSRLGRALAELFGLLVKLCVGSPIRHRRSHQIPPPPTTPSPAARAVASALMKLLGNGLSWEPPPAAPVPKLRLTFLICSVGFTAPLLFDNDKYPYYLMLQKFLSCGGHDALFNAFEWALSCGGSVSLDEGLETPELPDGTGEFLDAWLMLIEKMVNTKHILESPHKLPAKSTQPGFVPFSSVQYLVHTQKAAFQAVMHLWGRKPLKVYGSRMSESILAILCHIIKGEAVIKEKLAKELEESGSEQASASGSSTGVGGTAAAPVVPPVRQEPELNPQHLQQLMDMGFTREHCADALLHTTGLEQATEYLLTHPVPAPALQVSGLQDSLGLDVDMVETEEDQMMRAIAMSLGENVIMSTDGQDQQKKEEEEKKKKEQEEVEQDKQRKEDPLEKEVIDHFTDTMIPGCLKLLDTLPETVYRVCDLLVVVTQRNGDKWRANMLECIAHEISVCASKILEACQPLTTSDTRTVSEWASGLSSMPEASRLATRLHLLTLLAEEMKMPCAEAMERSNILELLVQTLDAAQQCLSAAKLTTTPKWLAALLLLIDLYEKMSMVSKRRMAAEAVLGDSHTWKWFDDRTGRWCNCSVNNNKTIDDSYRAGEASVRFTAGRRRYIVHFNTMIQVNEETGNRRPIMLSLPSKEEKEKDKKEEEVGAALGGVEKTGVGKVEEKKDEKMETEETKKTSKFVKGLTPEQINTIVRASVGMIAIPVEPDTLHAVMRLCLRVTREHQHSLTFTQLGGARLLLNLTQASAFQGFTSLATLLLRHVLEDPANLRHTMEKVVRTAAAGTGSSMNGVAQGSIGAKEMHYVLRALGPAACRQPELFKEVAQNVLRIALPPPSKRDEDDSRITGPNAAQILKTVPVKQSKPVDVALAMKQVTKDLLDALAVKYTWLQEENEKEEGGRSPQTIAEAIQEVVTEVTRELSGRGGMLRQDSSVDLQQQDDDTTQAQTDQNATEAGQSTSGQDKEAEKDREKKAAEEEKKKRPLLLKSAILRLLAELVRSYSGCAQLITSHTYQSGQTELVSEDCNVLAFLLDNLLPNTQTTGDRDCPALARVLLASLAACNHSPEAQNTLVSEVKAALQRALALPESSVKHARVQALTGMISTMIESCPTPGHIPNQVFKGQQSHVNQMVKVLLKKGLVMDLARVPHSLDLSSPHMATTVNTALKPLETLSRIVNSPTVQTQRQAKQKGTGVAALQSAEQVANNIQEGEELSQNTSTVEPSDETLEGAAEEDTQEEPDTQEELEISDMPPMDESEIREAQDEEFQDMFDQLIQRDRGGHGENEVLAEMIIEPDEPSQLLTQTDDGDEVLVDVEVDTDDVDPHDSQMITQEISDDEVDNTHVEDDHPESDDHQSDADDDDDDEDDHDEDEDEDNEEEEEDNDDDEDDDEEDIEDDEGSDMEAYNDDMPELESDMHDDDLFLQLEEMFPPGQHIILGGDTVGSRIRTYQLPVSVHDQDNGNDNVNMFPSVPPAPSNVTAMHPLLVRTADIHGAAGSVAARVHRTGRQRGTYRYNPSTQTLHVHYPGNSLRQQPNPPAILQRLLGPSTAADVLQLTNTLSHNTGGGHARIVVRDDDFRVMSRDDDFFFEEIFQDPYMETGAGSSVLTSIPSALTRWTEESRVLDGDSINDCVTALKPDIVSTLEKYRDEELAERKEKRKKAAEEEAAKKDKDKQEKTGKKDDGNKTIEWGSSPRFRGPLTATGSSSSSSATVTTAASTTSTVSSDTTLTPLSTASSTTVTTAAATTAASVSSSTDSTRSTGETSTAERIATAIVEEVLGSTLPTSSASVPAMTSSTVNPLGVRIDSSASSPLLTTAQEYASIMSAPLPQMMQTPAVGMRLPIVTPGAPGPQQRVAPATDNYTPRVAPLMESPMDTVMPPAESLVTAEQARANRLITELLNEGESGIQRLDRLTGQVTQGGGSSSSNNSSSQPSSQQIQVSQSISSALQALGSLGARVASGGQMTTSTSSNTALTVEGAVSQEGTASTASSSASSATSSASAAPIASALLDDGANSLGNNADQSTNNESGLPDGVDPSFLAALPENIRQEVIAEQLRLQRIQQRAREQSQQAQESGVMDVSPEFLAALPPNIQEEVLAQQRAEQARLSAQAARENPEQPVDPAGFISSLPTSLRQQVLADMDDSMVAVLPAELAAEAQALRRELEDRHRRIMQERLFSQGAGSLSAILRHSGLAGRIGGRYPIQSSRPRNQWAWVGGGRHGQALPTSSGNAIKLRGRHLLDHDALTCLLVLLFVDEPKLNTSRLHRVLRNMCYHQPTRTWTVRALLSILQRTHDCRMDTDERQNAVAGKSSEKLKKKSSQQSGTSLNVSDSPGIVRSDSMSRTTQPSWLSISMDAALGCRANVFQIQRLGKKHSSVGNASVHIHPQAAPLVCRHVLDTLISLAKSFPAHFLPSKAKEASCAKDSSKSKEQQEKDANSKEAHTKTPVQSLSQNKLEKDTKQDLDFWEILVKLDNLSGSKKGKGVTKSHLAGSMEGEREETSFDSSPIGQLMTMLAHPVVKSRQALMDRLLRLLGLVAVGLPDITAPATTASSTTATSTTTTTTTTTVASTAGTTTTVAATTTTTTASVTTSAVPVVAPAVEVPPIVREGATEQLEQSTALVTDLNETMDVSHAPAEHMTSTPLPGPQVHKEKAVTKPEEKKEEPVEQKAEHPVLEAQLHLAVQVLISKSCSEEGLEDATNLLLQLSRANNATREKVLHLLLAGARELGRTVCDHIRTLMDELKELNLKARDTGEDEEGGEAGTSGKGTPNDRYAPHGGVVINAPVKIKGGRELQLTSMAVLTSKASSQQFFLRILKVIIQLREAARNAVKTTQKAGVVRELSNISTLSEAMAALEAEAEMIMELVGRRERLERLRQQGGGQQAPSSAESSQSQSTAPLGGSLSSGTGQSSETLQSAAETQATETTETQSTETESTATSSGQTESSSGVPTEEGSEQVLTQSSQDTTAPSTAAATPMDVDQAGTSDGKEKEEEEKYTLPRLSEQLQLEKLWEVLGECLSELARTPDHHAVLVLQPAVEAFFIVHAGEKDSGKPKESSSVQQRREDQTAHLNIEVQAPMSPYMPSSSQELPGLTRENSVMSVSSIANLPPDTQKFLRFAETHRTVLNQILRQSTTPLADGPFSVLVDHTRVLDFDVKRRYFRQELERADEGMRREDLAIHVRRDQVFEDSFRELHRRTPDEWKHRFYVVFEGEEGQDAGGLLREWYLIISREIFNPNYALFSTSSGDRVTYTVNPSSHFNTNHLSYFKFVGRIIAKAIYDNKLLECYFTRSFYKHILGVLVKYQDMESEDYAFFQGMVFLMEHDIKDLGYDLTFSTEIQEFGVTEVRDLIPNGRNILVTEENKREYVRLVCQMKMTGAIRKQISAFLEGFYDIIPKKLISIFNEQELELLISGLPTIDIDDLKSNSEYHKYQSNSLQIQWFWRALRSFDQADRARFLQFVTGTSKVPLQGFAHLEGMNGTQKFQIHRDDRSTDRLPTAHTCFNQLDLPAYETYDKLRNMLLLAINECSEGFGLA</sequence>
<dbReference type="InterPro" id="IPR009060">
    <property type="entry name" value="UBA-like_sf"/>
</dbReference>
<evidence type="ECO:0000256" key="2">
    <source>
        <dbReference type="ARBA" id="ARBA00004123"/>
    </source>
</evidence>
<dbReference type="FunFam" id="3.30.2160.10:FF:000007">
    <property type="entry name" value="E3 ubiquitin-protein ligase HUWE1 isoform X2"/>
    <property type="match status" value="1"/>
</dbReference>
<evidence type="ECO:0000256" key="1">
    <source>
        <dbReference type="ARBA" id="ARBA00000885"/>
    </source>
</evidence>
<keyword evidence="9" id="KW-0597">Phosphoprotein</keyword>
<evidence type="ECO:0000259" key="27">
    <source>
        <dbReference type="PROSITE" id="PS50030"/>
    </source>
</evidence>
<feature type="region of interest" description="Disordered" evidence="26">
    <location>
        <begin position="4006"/>
        <end position="4130"/>
    </location>
</feature>
<feature type="region of interest" description="Disordered" evidence="26">
    <location>
        <begin position="2427"/>
        <end position="2548"/>
    </location>
</feature>
<dbReference type="GO" id="GO:0000139">
    <property type="term" value="C:Golgi membrane"/>
    <property type="evidence" value="ECO:0007669"/>
    <property type="project" value="TreeGrafter"/>
</dbReference>
<keyword evidence="13 25" id="KW-0833">Ubl conjugation pathway</keyword>
<feature type="region of interest" description="Disordered" evidence="26">
    <location>
        <begin position="1092"/>
        <end position="1115"/>
    </location>
</feature>
<dbReference type="SMART" id="SM00119">
    <property type="entry name" value="HECTc"/>
    <property type="match status" value="1"/>
</dbReference>
<feature type="compositionally biased region" description="Polar residues" evidence="26">
    <location>
        <begin position="1069"/>
        <end position="1080"/>
    </location>
</feature>
<dbReference type="Gene3D" id="1.10.8.10">
    <property type="entry name" value="DNA helicase RuvA subunit, C-terminal domain"/>
    <property type="match status" value="1"/>
</dbReference>
<feature type="region of interest" description="Disordered" evidence="26">
    <location>
        <begin position="1054"/>
        <end position="1080"/>
    </location>
</feature>
<feature type="domain" description="UBA" evidence="27">
    <location>
        <begin position="1406"/>
        <end position="1445"/>
    </location>
</feature>
<dbReference type="FunFam" id="3.30.2410.10:FF:000004">
    <property type="entry name" value="E3 ubiquitin-protein ligase HUWE1, variant"/>
    <property type="match status" value="1"/>
</dbReference>
<feature type="region of interest" description="Disordered" evidence="26">
    <location>
        <begin position="3880"/>
        <end position="3907"/>
    </location>
</feature>
<dbReference type="Pfam" id="PF06025">
    <property type="entry name" value="DUF913"/>
    <property type="match status" value="1"/>
</dbReference>
<feature type="compositionally biased region" description="Acidic residues" evidence="26">
    <location>
        <begin position="2440"/>
        <end position="2457"/>
    </location>
</feature>
<dbReference type="InterPro" id="IPR050409">
    <property type="entry name" value="E3_ubiq-protein_ligase"/>
</dbReference>
<evidence type="ECO:0000256" key="25">
    <source>
        <dbReference type="PROSITE-ProRule" id="PRU00104"/>
    </source>
</evidence>
<evidence type="ECO:0000256" key="19">
    <source>
        <dbReference type="ARBA" id="ARBA00023242"/>
    </source>
</evidence>
<proteinExistence type="inferred from homology"/>
<evidence type="ECO:0000259" key="29">
    <source>
        <dbReference type="PROSITE" id="PS50918"/>
    </source>
</evidence>
<evidence type="ECO:0000256" key="22">
    <source>
        <dbReference type="ARBA" id="ARBA00080066"/>
    </source>
</evidence>
<evidence type="ECO:0000256" key="13">
    <source>
        <dbReference type="ARBA" id="ARBA00022786"/>
    </source>
</evidence>
<dbReference type="GO" id="GO:0007030">
    <property type="term" value="P:Golgi organization"/>
    <property type="evidence" value="ECO:0007669"/>
    <property type="project" value="TreeGrafter"/>
</dbReference>
<feature type="compositionally biased region" description="Polar residues" evidence="26">
    <location>
        <begin position="537"/>
        <end position="551"/>
    </location>
</feature>
<organism evidence="30 31">
    <name type="scientific">Lingula anatina</name>
    <name type="common">Brachiopod</name>
    <name type="synonym">Lingula unguis</name>
    <dbReference type="NCBI Taxonomy" id="7574"/>
    <lineage>
        <taxon>Eukaryota</taxon>
        <taxon>Metazoa</taxon>
        <taxon>Spiralia</taxon>
        <taxon>Lophotrochozoa</taxon>
        <taxon>Brachiopoda</taxon>
        <taxon>Linguliformea</taxon>
        <taxon>Lingulata</taxon>
        <taxon>Lingulida</taxon>
        <taxon>Linguloidea</taxon>
        <taxon>Lingulidae</taxon>
        <taxon>Lingula</taxon>
    </lineage>
</organism>
<evidence type="ECO:0000256" key="9">
    <source>
        <dbReference type="ARBA" id="ARBA00022553"/>
    </source>
</evidence>
<keyword evidence="16" id="KW-0238">DNA-binding</keyword>
<evidence type="ECO:0000256" key="20">
    <source>
        <dbReference type="ARBA" id="ARBA00034494"/>
    </source>
</evidence>
<dbReference type="OrthoDB" id="423283at2759"/>
<dbReference type="InterPro" id="IPR035983">
    <property type="entry name" value="Hect_E3_ubiquitin_ligase"/>
</dbReference>
<comment type="similarity">
    <text evidence="20">Belongs to the UPL family. TOM1/PTR1 subfamily.</text>
</comment>
<feature type="compositionally biased region" description="Polar residues" evidence="26">
    <location>
        <begin position="3149"/>
        <end position="3162"/>
    </location>
</feature>
<dbReference type="CDD" id="cd14288">
    <property type="entry name" value="UBA_HUWE1"/>
    <property type="match status" value="1"/>
</dbReference>
<feature type="compositionally biased region" description="Low complexity" evidence="26">
    <location>
        <begin position="3057"/>
        <end position="3074"/>
    </location>
</feature>
<dbReference type="GeneID" id="106174264"/>
<feature type="region of interest" description="Disordered" evidence="26">
    <location>
        <begin position="3147"/>
        <end position="3171"/>
    </location>
</feature>
<dbReference type="SUPFAM" id="SSF56204">
    <property type="entry name" value="Hect, E3 ligase catalytic domain"/>
    <property type="match status" value="1"/>
</dbReference>
<feature type="region of interest" description="Disordered" evidence="26">
    <location>
        <begin position="3551"/>
        <end position="3587"/>
    </location>
</feature>
<dbReference type="Proteomes" id="UP000085678">
    <property type="component" value="Unplaced"/>
</dbReference>
<dbReference type="InterPro" id="IPR037197">
    <property type="entry name" value="WWE_dom_sf"/>
</dbReference>
<feature type="compositionally biased region" description="Basic and acidic residues" evidence="26">
    <location>
        <begin position="2098"/>
        <end position="2115"/>
    </location>
</feature>
<feature type="compositionally biased region" description="Low complexity" evidence="26">
    <location>
        <begin position="2080"/>
        <end position="2089"/>
    </location>
</feature>
<dbReference type="Gene3D" id="3.30.720.50">
    <property type="match status" value="1"/>
</dbReference>
<evidence type="ECO:0000256" key="10">
    <source>
        <dbReference type="ARBA" id="ARBA00022679"/>
    </source>
</evidence>
<dbReference type="Gene3D" id="3.90.1750.10">
    <property type="entry name" value="Hect, E3 ligase catalytic domains"/>
    <property type="match status" value="1"/>
</dbReference>
<evidence type="ECO:0000313" key="31">
    <source>
        <dbReference type="RefSeq" id="XP_023930490.1"/>
    </source>
</evidence>
<evidence type="ECO:0000259" key="28">
    <source>
        <dbReference type="PROSITE" id="PS50237"/>
    </source>
</evidence>
<evidence type="ECO:0000256" key="6">
    <source>
        <dbReference type="ARBA" id="ARBA00012485"/>
    </source>
</evidence>
<feature type="region of interest" description="Disordered" evidence="26">
    <location>
        <begin position="1490"/>
        <end position="1524"/>
    </location>
</feature>
<dbReference type="GO" id="GO:0030154">
    <property type="term" value="P:cell differentiation"/>
    <property type="evidence" value="ECO:0007669"/>
    <property type="project" value="UniProtKB-KW"/>
</dbReference>
<keyword evidence="7" id="KW-0488">Methylation</keyword>
<evidence type="ECO:0000256" key="12">
    <source>
        <dbReference type="ARBA" id="ARBA00022782"/>
    </source>
</evidence>
<dbReference type="PANTHER" id="PTHR11254:SF67">
    <property type="entry name" value="E3 UBIQUITIN-PROTEIN LIGASE HUWE1"/>
    <property type="match status" value="1"/>
</dbReference>
<keyword evidence="12" id="KW-0221">Differentiation</keyword>
<dbReference type="GO" id="GO:0006281">
    <property type="term" value="P:DNA repair"/>
    <property type="evidence" value="ECO:0007669"/>
    <property type="project" value="UniProtKB-KW"/>
</dbReference>
<dbReference type="PROSITE" id="PS50237">
    <property type="entry name" value="HECT"/>
    <property type="match status" value="1"/>
</dbReference>
<dbReference type="SUPFAM" id="SSF117839">
    <property type="entry name" value="WWE domain"/>
    <property type="match status" value="1"/>
</dbReference>
<keyword evidence="15" id="KW-0090">Biological rhythms</keyword>
<dbReference type="InterPro" id="IPR025527">
    <property type="entry name" value="HUWE1/Rev1_UBM"/>
</dbReference>
<feature type="region of interest" description="Disordered" evidence="26">
    <location>
        <begin position="2057"/>
        <end position="2115"/>
    </location>
</feature>
<feature type="compositionally biased region" description="Basic and acidic residues" evidence="26">
    <location>
        <begin position="4117"/>
        <end position="4128"/>
    </location>
</feature>
<dbReference type="Gene3D" id="6.10.250.1630">
    <property type="match status" value="1"/>
</dbReference>
<keyword evidence="10" id="KW-0808">Transferase</keyword>
<name>A0A2R2MJV9_LINAN</name>
<comment type="pathway">
    <text evidence="5">Protein modification; protein ubiquitination.</text>
</comment>
<accession>A0A2R2MJV9</accession>
<evidence type="ECO:0000256" key="18">
    <source>
        <dbReference type="ARBA" id="ARBA00023204"/>
    </source>
</evidence>
<reference evidence="31" key="2">
    <citation type="submission" date="2025-08" db="UniProtKB">
        <authorList>
            <consortium name="RefSeq"/>
        </authorList>
    </citation>
    <scope>IDENTIFICATION</scope>
</reference>
<dbReference type="GO" id="GO:0003677">
    <property type="term" value="F:DNA binding"/>
    <property type="evidence" value="ECO:0007669"/>
    <property type="project" value="UniProtKB-KW"/>
</dbReference>
<evidence type="ECO:0000256" key="15">
    <source>
        <dbReference type="ARBA" id="ARBA00023108"/>
    </source>
</evidence>
<feature type="domain" description="WWE" evidence="29">
    <location>
        <begin position="1691"/>
        <end position="1768"/>
    </location>
</feature>
<dbReference type="InterPro" id="IPR018123">
    <property type="entry name" value="WWE-dom_subgr"/>
</dbReference>
<feature type="compositionally biased region" description="Basic and acidic residues" evidence="26">
    <location>
        <begin position="1054"/>
        <end position="1067"/>
    </location>
</feature>
<dbReference type="PROSITE" id="PS50030">
    <property type="entry name" value="UBA"/>
    <property type="match status" value="1"/>
</dbReference>
<evidence type="ECO:0000256" key="3">
    <source>
        <dbReference type="ARBA" id="ARBA00004173"/>
    </source>
</evidence>
<keyword evidence="8" id="KW-0963">Cytoplasm</keyword>
<feature type="compositionally biased region" description="Acidic residues" evidence="26">
    <location>
        <begin position="2492"/>
        <end position="2548"/>
    </location>
</feature>
<feature type="compositionally biased region" description="Low complexity" evidence="26">
    <location>
        <begin position="1377"/>
        <end position="1396"/>
    </location>
</feature>
<dbReference type="GO" id="GO:0061025">
    <property type="term" value="P:membrane fusion"/>
    <property type="evidence" value="ECO:0007669"/>
    <property type="project" value="TreeGrafter"/>
</dbReference>
<dbReference type="PANTHER" id="PTHR11254">
    <property type="entry name" value="HECT DOMAIN UBIQUITIN-PROTEIN LIGASE"/>
    <property type="match status" value="1"/>
</dbReference>
<dbReference type="PROSITE" id="PS50918">
    <property type="entry name" value="WWE"/>
    <property type="match status" value="1"/>
</dbReference>
<feature type="compositionally biased region" description="Basic and acidic residues" evidence="26">
    <location>
        <begin position="2791"/>
        <end position="2819"/>
    </location>
</feature>
<keyword evidence="11" id="KW-0227">DNA damage</keyword>
<dbReference type="InterPro" id="IPR015940">
    <property type="entry name" value="UBA"/>
</dbReference>
<evidence type="ECO:0000256" key="5">
    <source>
        <dbReference type="ARBA" id="ARBA00004906"/>
    </source>
</evidence>
<dbReference type="Pfam" id="PF02825">
    <property type="entry name" value="WWE"/>
    <property type="match status" value="1"/>
</dbReference>
<evidence type="ECO:0000256" key="23">
    <source>
        <dbReference type="ARBA" id="ARBA00081858"/>
    </source>
</evidence>
<dbReference type="GO" id="GO:0005634">
    <property type="term" value="C:nucleus"/>
    <property type="evidence" value="ECO:0007669"/>
    <property type="project" value="UniProtKB-SubCell"/>
</dbReference>
<dbReference type="EC" id="2.3.2.26" evidence="6"/>
<keyword evidence="17" id="KW-0496">Mitochondrion</keyword>
<feature type="compositionally biased region" description="Polar residues" evidence="26">
    <location>
        <begin position="497"/>
        <end position="519"/>
    </location>
</feature>
<dbReference type="InterPro" id="IPR010314">
    <property type="entry name" value="E3_Ub_ligase_DUF913"/>
</dbReference>
<feature type="compositionally biased region" description="Basic and acidic residues" evidence="26">
    <location>
        <begin position="2474"/>
        <end position="2491"/>
    </location>
</feature>
<dbReference type="UniPathway" id="UPA00143"/>
<dbReference type="InterPro" id="IPR041918">
    <property type="entry name" value="UBA_HUWE1"/>
</dbReference>
<feature type="compositionally biased region" description="Acidic residues" evidence="26">
    <location>
        <begin position="794"/>
        <end position="804"/>
    </location>
</feature>
<dbReference type="GO" id="GO:0005739">
    <property type="term" value="C:mitochondrion"/>
    <property type="evidence" value="ECO:0007669"/>
    <property type="project" value="UniProtKB-SubCell"/>
</dbReference>
<gene>
    <name evidence="31" type="primary">LOC106174264</name>
</gene>
<dbReference type="GO" id="GO:0061630">
    <property type="term" value="F:ubiquitin protein ligase activity"/>
    <property type="evidence" value="ECO:0007669"/>
    <property type="project" value="UniProtKB-EC"/>
</dbReference>
<dbReference type="Pfam" id="PF14377">
    <property type="entry name" value="UBM"/>
    <property type="match status" value="3"/>
</dbReference>
<dbReference type="SMART" id="SM00678">
    <property type="entry name" value="WWE"/>
    <property type="match status" value="1"/>
</dbReference>
<evidence type="ECO:0000256" key="21">
    <source>
        <dbReference type="ARBA" id="ARBA00067583"/>
    </source>
</evidence>
<dbReference type="FunFam" id="3.90.1750.10:FF:000003">
    <property type="entry name" value="E3 ubiquitin-protein ligase UPL1"/>
    <property type="match status" value="1"/>
</dbReference>
<feature type="region of interest" description="Disordered" evidence="26">
    <location>
        <begin position="3767"/>
        <end position="3802"/>
    </location>
</feature>
<feature type="compositionally biased region" description="Low complexity" evidence="26">
    <location>
        <begin position="2834"/>
        <end position="2898"/>
    </location>
</feature>
<comment type="subcellular location">
    <subcellularLocation>
        <location evidence="4">Cytoplasm</location>
    </subcellularLocation>
    <subcellularLocation>
        <location evidence="3">Mitochondrion</location>
    </subcellularLocation>
    <subcellularLocation>
        <location evidence="2">Nucleus</location>
    </subcellularLocation>
</comment>
<feature type="compositionally biased region" description="Acidic residues" evidence="26">
    <location>
        <begin position="2357"/>
        <end position="2388"/>
    </location>
</feature>
<reference evidence="31" key="1">
    <citation type="journal article" date="2015" name="Nat. Commun.">
        <title>The Lingula genome provides insights into brachiopod evolution and the origin of phosphate biomineralization.</title>
        <authorList>
            <person name="Luo Y.J."/>
            <person name="Takeuchi T."/>
            <person name="Koyanagi R."/>
            <person name="Yamada L."/>
            <person name="Kanda M."/>
            <person name="Khalturina M."/>
            <person name="Fujie M."/>
            <person name="Yamasaki S.I."/>
            <person name="Endo K."/>
            <person name="Satoh N."/>
        </authorList>
    </citation>
    <scope>NUCLEOTIDE SEQUENCE</scope>
</reference>
<dbReference type="InterPro" id="IPR004170">
    <property type="entry name" value="WWE_dom"/>
</dbReference>
<feature type="region of interest" description="Disordered" evidence="26">
    <location>
        <begin position="1375"/>
        <end position="1396"/>
    </location>
</feature>
<feature type="compositionally biased region" description="Polar residues" evidence="26">
    <location>
        <begin position="2344"/>
        <end position="2356"/>
    </location>
</feature>
<dbReference type="FunCoup" id="A0A2R2MJV9">
    <property type="interactions" value="3229"/>
</dbReference>
<dbReference type="Pfam" id="PF06012">
    <property type="entry name" value="DUF908"/>
    <property type="match status" value="1"/>
</dbReference>
<keyword evidence="18" id="KW-0234">DNA repair</keyword>
<feature type="region of interest" description="Disordered" evidence="26">
    <location>
        <begin position="3611"/>
        <end position="3636"/>
    </location>
</feature>
<feature type="region of interest" description="Disordered" evidence="26">
    <location>
        <begin position="478"/>
        <end position="551"/>
    </location>
</feature>
<keyword evidence="19" id="KW-0539">Nucleus</keyword>
<keyword evidence="14" id="KW-0007">Acetylation</keyword>
<feature type="compositionally biased region" description="Basic and acidic residues" evidence="26">
    <location>
        <begin position="1495"/>
        <end position="1524"/>
    </location>
</feature>
<protein>
    <recommendedName>
        <fullName evidence="21">E3 ubiquitin-protein ligase HUWE1</fullName>
        <ecNumber evidence="6">2.3.2.26</ecNumber>
    </recommendedName>
    <alternativeName>
        <fullName evidence="22">HECT, UBA and WWE domain-containing protein 1</fullName>
    </alternativeName>
    <alternativeName>
        <fullName evidence="24">HECT-type E3 ubiquitin transferase HUWE1</fullName>
    </alternativeName>
    <alternativeName>
        <fullName evidence="23">Upstream regulatory element-binding protein 1</fullName>
    </alternativeName>
</protein>
<dbReference type="GO" id="GO:0000209">
    <property type="term" value="P:protein polyubiquitination"/>
    <property type="evidence" value="ECO:0007669"/>
    <property type="project" value="TreeGrafter"/>
</dbReference>
<feature type="compositionally biased region" description="Low complexity" evidence="26">
    <location>
        <begin position="4091"/>
        <end position="4107"/>
    </location>
</feature>
<evidence type="ECO:0000256" key="7">
    <source>
        <dbReference type="ARBA" id="ARBA00022481"/>
    </source>
</evidence>
<dbReference type="KEGG" id="lak:106174264"/>
<dbReference type="FunFam" id="1.10.8.10:FF:000019">
    <property type="entry name" value="Putative e3 ubiquitin-protein ligase huwe1 isoform x2"/>
    <property type="match status" value="1"/>
</dbReference>
<dbReference type="Pfam" id="PF00627">
    <property type="entry name" value="UBA"/>
    <property type="match status" value="1"/>
</dbReference>
<dbReference type="STRING" id="7574.A0A2R2MJV9"/>
<feature type="compositionally biased region" description="Basic and acidic residues" evidence="26">
    <location>
        <begin position="3780"/>
        <end position="3802"/>
    </location>
</feature>
<keyword evidence="30" id="KW-1185">Reference proteome</keyword>
<evidence type="ECO:0000256" key="24">
    <source>
        <dbReference type="ARBA" id="ARBA00082105"/>
    </source>
</evidence>